<proteinExistence type="predicted"/>
<evidence type="ECO:0000259" key="6">
    <source>
        <dbReference type="SMART" id="SM00082"/>
    </source>
</evidence>
<evidence type="ECO:0000313" key="7">
    <source>
        <dbReference type="Proteomes" id="UP000085678"/>
    </source>
</evidence>
<dbReference type="InterPro" id="IPR032675">
    <property type="entry name" value="LRR_dom_sf"/>
</dbReference>
<evidence type="ECO:0000256" key="5">
    <source>
        <dbReference type="SAM" id="SignalP"/>
    </source>
</evidence>
<dbReference type="OMA" id="INPTACH"/>
<evidence type="ECO:0000256" key="4">
    <source>
        <dbReference type="SAM" id="Phobius"/>
    </source>
</evidence>
<evidence type="ECO:0000313" key="8">
    <source>
        <dbReference type="RefSeq" id="XP_013420228.1"/>
    </source>
</evidence>
<accession>A0A1S3KC64</accession>
<keyword evidence="4" id="KW-0812">Transmembrane</keyword>
<dbReference type="SMART" id="SM00369">
    <property type="entry name" value="LRR_TYP"/>
    <property type="match status" value="11"/>
</dbReference>
<evidence type="ECO:0000256" key="1">
    <source>
        <dbReference type="ARBA" id="ARBA00022614"/>
    </source>
</evidence>
<gene>
    <name evidence="8" type="primary">LOC106180698</name>
</gene>
<dbReference type="GeneID" id="106180698"/>
<dbReference type="STRING" id="7574.A0A1S3KC64"/>
<dbReference type="FunFam" id="3.80.10.10:FF:001164">
    <property type="entry name" value="GH01279p"/>
    <property type="match status" value="1"/>
</dbReference>
<dbReference type="InterPro" id="IPR026906">
    <property type="entry name" value="LRR_5"/>
</dbReference>
<feature type="domain" description="LRRCT" evidence="6">
    <location>
        <begin position="474"/>
        <end position="519"/>
    </location>
</feature>
<dbReference type="InterPro" id="IPR000483">
    <property type="entry name" value="Cys-rich_flank_reg_C"/>
</dbReference>
<dbReference type="InterPro" id="IPR003591">
    <property type="entry name" value="Leu-rich_rpt_typical-subtyp"/>
</dbReference>
<dbReference type="Gene3D" id="3.80.10.10">
    <property type="entry name" value="Ribonuclease Inhibitor"/>
    <property type="match status" value="3"/>
</dbReference>
<evidence type="ECO:0000256" key="2">
    <source>
        <dbReference type="ARBA" id="ARBA00022729"/>
    </source>
</evidence>
<dbReference type="Pfam" id="PF13855">
    <property type="entry name" value="LRR_8"/>
    <property type="match status" value="3"/>
</dbReference>
<dbReference type="Pfam" id="PF13306">
    <property type="entry name" value="LRR_5"/>
    <property type="match status" value="1"/>
</dbReference>
<keyword evidence="1" id="KW-0433">Leucine-rich repeat</keyword>
<dbReference type="GO" id="GO:0031012">
    <property type="term" value="C:extracellular matrix"/>
    <property type="evidence" value="ECO:0007669"/>
    <property type="project" value="TreeGrafter"/>
</dbReference>
<dbReference type="InterPro" id="IPR050328">
    <property type="entry name" value="Dev_Immune_Receptor"/>
</dbReference>
<dbReference type="InParanoid" id="A0A1S3KC64"/>
<dbReference type="PROSITE" id="PS51450">
    <property type="entry name" value="LRR"/>
    <property type="match status" value="2"/>
</dbReference>
<dbReference type="CDD" id="cd00096">
    <property type="entry name" value="Ig"/>
    <property type="match status" value="1"/>
</dbReference>
<dbReference type="GO" id="GO:0005615">
    <property type="term" value="C:extracellular space"/>
    <property type="evidence" value="ECO:0007669"/>
    <property type="project" value="TreeGrafter"/>
</dbReference>
<dbReference type="RefSeq" id="XP_013420228.1">
    <property type="nucleotide sequence ID" value="XM_013564774.1"/>
</dbReference>
<dbReference type="PANTHER" id="PTHR24373">
    <property type="entry name" value="SLIT RELATED LEUCINE-RICH REPEAT NEURONAL PROTEIN"/>
    <property type="match status" value="1"/>
</dbReference>
<feature type="signal peptide" evidence="5">
    <location>
        <begin position="1"/>
        <end position="24"/>
    </location>
</feature>
<organism evidence="7 8">
    <name type="scientific">Lingula anatina</name>
    <name type="common">Brachiopod</name>
    <name type="synonym">Lingula unguis</name>
    <dbReference type="NCBI Taxonomy" id="7574"/>
    <lineage>
        <taxon>Eukaryota</taxon>
        <taxon>Metazoa</taxon>
        <taxon>Spiralia</taxon>
        <taxon>Lophotrochozoa</taxon>
        <taxon>Brachiopoda</taxon>
        <taxon>Linguliformea</taxon>
        <taxon>Lingulata</taxon>
        <taxon>Lingulida</taxon>
        <taxon>Linguloidea</taxon>
        <taxon>Lingulidae</taxon>
        <taxon>Lingula</taxon>
    </lineage>
</organism>
<dbReference type="KEGG" id="lak:106180698"/>
<protein>
    <submittedName>
        <fullName evidence="8">Insulin-like growth factor-binding protein complex acid labile subunit</fullName>
    </submittedName>
</protein>
<dbReference type="OrthoDB" id="1055097at2759"/>
<reference evidence="8" key="1">
    <citation type="submission" date="2025-08" db="UniProtKB">
        <authorList>
            <consortium name="RefSeq"/>
        </authorList>
    </citation>
    <scope>IDENTIFICATION</scope>
    <source>
        <tissue evidence="8">Gonads</tissue>
    </source>
</reference>
<feature type="chain" id="PRO_5010208229" evidence="5">
    <location>
        <begin position="25"/>
        <end position="683"/>
    </location>
</feature>
<sequence length="683" mass="74634">MGQLSVATLVSWLLISIALKEINALPKGCSQLEWVDSPSVQCTEAISSADLHQIPADVTSLSITKLSDDAGFEGMTAFNRFSKLTHLEIYEGNVKEIISGAFYDMRSLDSLTLGMMHISKVVDGAFRGLSNLKRLTISQNSFEVTSSLFQDLVKLELLYLMENDIKQLPGDALRSLKQLDTLNLHGNALKDISPDVLRGLTNLKYLELATNKLTSIPAGLFQDLSQLHILTLFHNDLSNLPQNIFAGLRRLRILDLNSNKLTSIPSSMFSGLLNLAEIRLHNNSLTSLPEDAFHGAFHGLPSLMLVNLQGNQLKTLPDEIFKTLPEFSTLYVNDNQFTDLGFVQNIAKLTTLDISNNPLTKQGLLKLSNQKKLKFLTMNKIGFQLTKDIFQAFKSTSIEHWDVGDNNIGKIESETFTGFESLRELKMYRTRLTYVSPTAFKDCKSLLYVDLSENNIQYVAPDFGKLSTVVLHGNPLHCNCRLAWLKDHLNPSDIATCASPENLSGLEITSLLAENMTCWTPKVNSFSVSANGQAVCKVCGDPTPQIIIEDADGKQSTFGPSANLSYTSVVASVSLKDRAAGRYVCKALNSAPKSNGPVTLALMVSEKDIEAAGQISAGSSAATIGVYVALVVILVILVGTILFLTHGQIISKINSIRSANSNTAEMTMNNPLAERGEATGSTY</sequence>
<evidence type="ECO:0000256" key="3">
    <source>
        <dbReference type="ARBA" id="ARBA00022737"/>
    </source>
</evidence>
<dbReference type="PANTHER" id="PTHR24373:SF385">
    <property type="entry name" value="GH01279P-RELATED"/>
    <property type="match status" value="1"/>
</dbReference>
<dbReference type="SMART" id="SM00082">
    <property type="entry name" value="LRRCT"/>
    <property type="match status" value="1"/>
</dbReference>
<dbReference type="Proteomes" id="UP000085678">
    <property type="component" value="Unplaced"/>
</dbReference>
<feature type="transmembrane region" description="Helical" evidence="4">
    <location>
        <begin position="624"/>
        <end position="644"/>
    </location>
</feature>
<keyword evidence="7" id="KW-1185">Reference proteome</keyword>
<keyword evidence="4" id="KW-0472">Membrane</keyword>
<keyword evidence="2 5" id="KW-0732">Signal</keyword>
<dbReference type="AlphaFoldDB" id="A0A1S3KC64"/>
<name>A0A1S3KC64_LINAN</name>
<dbReference type="SUPFAM" id="SSF52058">
    <property type="entry name" value="L domain-like"/>
    <property type="match status" value="2"/>
</dbReference>
<dbReference type="InterPro" id="IPR001611">
    <property type="entry name" value="Leu-rich_rpt"/>
</dbReference>
<keyword evidence="3" id="KW-0677">Repeat</keyword>
<keyword evidence="4" id="KW-1133">Transmembrane helix</keyword>